<dbReference type="EMBL" id="JAYMYQ010000008">
    <property type="protein sequence ID" value="KAK7315035.1"/>
    <property type="molecule type" value="Genomic_DNA"/>
</dbReference>
<feature type="region of interest" description="Disordered" evidence="1">
    <location>
        <begin position="1"/>
        <end position="28"/>
    </location>
</feature>
<comment type="caution">
    <text evidence="2">The sequence shown here is derived from an EMBL/GenBank/DDBJ whole genome shotgun (WGS) entry which is preliminary data.</text>
</comment>
<organism evidence="2 3">
    <name type="scientific">Canavalia gladiata</name>
    <name type="common">Sword bean</name>
    <name type="synonym">Dolichos gladiatus</name>
    <dbReference type="NCBI Taxonomy" id="3824"/>
    <lineage>
        <taxon>Eukaryota</taxon>
        <taxon>Viridiplantae</taxon>
        <taxon>Streptophyta</taxon>
        <taxon>Embryophyta</taxon>
        <taxon>Tracheophyta</taxon>
        <taxon>Spermatophyta</taxon>
        <taxon>Magnoliopsida</taxon>
        <taxon>eudicotyledons</taxon>
        <taxon>Gunneridae</taxon>
        <taxon>Pentapetalae</taxon>
        <taxon>rosids</taxon>
        <taxon>fabids</taxon>
        <taxon>Fabales</taxon>
        <taxon>Fabaceae</taxon>
        <taxon>Papilionoideae</taxon>
        <taxon>50 kb inversion clade</taxon>
        <taxon>NPAAA clade</taxon>
        <taxon>indigoferoid/millettioid clade</taxon>
        <taxon>Phaseoleae</taxon>
        <taxon>Canavalia</taxon>
    </lineage>
</organism>
<name>A0AAN9PWH8_CANGL</name>
<feature type="compositionally biased region" description="Acidic residues" evidence="1">
    <location>
        <begin position="1"/>
        <end position="10"/>
    </location>
</feature>
<dbReference type="AlphaFoldDB" id="A0AAN9PWH8"/>
<keyword evidence="3" id="KW-1185">Reference proteome</keyword>
<dbReference type="Proteomes" id="UP001367508">
    <property type="component" value="Unassembled WGS sequence"/>
</dbReference>
<gene>
    <name evidence="2" type="ORF">VNO77_33567</name>
</gene>
<proteinExistence type="predicted"/>
<feature type="compositionally biased region" description="Basic and acidic residues" evidence="1">
    <location>
        <begin position="11"/>
        <end position="28"/>
    </location>
</feature>
<evidence type="ECO:0000313" key="2">
    <source>
        <dbReference type="EMBL" id="KAK7315035.1"/>
    </source>
</evidence>
<evidence type="ECO:0000313" key="3">
    <source>
        <dbReference type="Proteomes" id="UP001367508"/>
    </source>
</evidence>
<protein>
    <submittedName>
        <fullName evidence="2">Uncharacterized protein</fullName>
    </submittedName>
</protein>
<reference evidence="2 3" key="1">
    <citation type="submission" date="2024-01" db="EMBL/GenBank/DDBJ databases">
        <title>The genomes of 5 underutilized Papilionoideae crops provide insights into root nodulation and disease resistanc.</title>
        <authorList>
            <person name="Jiang F."/>
        </authorList>
    </citation>
    <scope>NUCLEOTIDE SEQUENCE [LARGE SCALE GENOMIC DNA]</scope>
    <source>
        <strain evidence="2">LVBAO_FW01</strain>
        <tissue evidence="2">Leaves</tissue>
    </source>
</reference>
<sequence>MKWRLDDDEAETTKLNRNDEKKVAQRERERERELCGVPIATVLVVREGLERAVTLFEYRDSRFRKGAAERMVLSNG</sequence>
<evidence type="ECO:0000256" key="1">
    <source>
        <dbReference type="SAM" id="MobiDB-lite"/>
    </source>
</evidence>
<accession>A0AAN9PWH8</accession>